<reference evidence="1" key="2">
    <citation type="submission" date="2021-04" db="EMBL/GenBank/DDBJ databases">
        <authorList>
            <person name="Gilroy R."/>
        </authorList>
    </citation>
    <scope>NUCLEOTIDE SEQUENCE</scope>
    <source>
        <strain evidence="1">5032</strain>
    </source>
</reference>
<name>A0A9D2KSN5_9BACT</name>
<reference evidence="1" key="1">
    <citation type="journal article" date="2021" name="PeerJ">
        <title>Extensive microbial diversity within the chicken gut microbiome revealed by metagenomics and culture.</title>
        <authorList>
            <person name="Gilroy R."/>
            <person name="Ravi A."/>
            <person name="Getino M."/>
            <person name="Pursley I."/>
            <person name="Horton D.L."/>
            <person name="Alikhan N.F."/>
            <person name="Baker D."/>
            <person name="Gharbi K."/>
            <person name="Hall N."/>
            <person name="Watson M."/>
            <person name="Adriaenssens E.M."/>
            <person name="Foster-Nyarko E."/>
            <person name="Jarju S."/>
            <person name="Secka A."/>
            <person name="Antonio M."/>
            <person name="Oren A."/>
            <person name="Chaudhuri R.R."/>
            <person name="La Ragione R."/>
            <person name="Hildebrand F."/>
            <person name="Pallen M.J."/>
        </authorList>
    </citation>
    <scope>NUCLEOTIDE SEQUENCE</scope>
    <source>
        <strain evidence="1">5032</strain>
    </source>
</reference>
<organism evidence="1 2">
    <name type="scientific">Candidatus Desulfovibrio intestinavium</name>
    <dbReference type="NCBI Taxonomy" id="2838534"/>
    <lineage>
        <taxon>Bacteria</taxon>
        <taxon>Pseudomonadati</taxon>
        <taxon>Thermodesulfobacteriota</taxon>
        <taxon>Desulfovibrionia</taxon>
        <taxon>Desulfovibrionales</taxon>
        <taxon>Desulfovibrionaceae</taxon>
        <taxon>Desulfovibrio</taxon>
    </lineage>
</organism>
<dbReference type="InterPro" id="IPR050275">
    <property type="entry name" value="PGM_Phosphatase"/>
</dbReference>
<comment type="caution">
    <text evidence="1">The sequence shown here is derived from an EMBL/GenBank/DDBJ whole genome shotgun (WGS) entry which is preliminary data.</text>
</comment>
<dbReference type="Proteomes" id="UP000823821">
    <property type="component" value="Unassembled WGS sequence"/>
</dbReference>
<dbReference type="CDD" id="cd07067">
    <property type="entry name" value="HP_PGM_like"/>
    <property type="match status" value="1"/>
</dbReference>
<dbReference type="SUPFAM" id="SSF53254">
    <property type="entry name" value="Phosphoglycerate mutase-like"/>
    <property type="match status" value="1"/>
</dbReference>
<dbReference type="EMBL" id="DWZD01000053">
    <property type="protein sequence ID" value="HJA80055.1"/>
    <property type="molecule type" value="Genomic_DNA"/>
</dbReference>
<dbReference type="AlphaFoldDB" id="A0A9D2KSN5"/>
<dbReference type="Pfam" id="PF00300">
    <property type="entry name" value="His_Phos_1"/>
    <property type="match status" value="1"/>
</dbReference>
<dbReference type="Gene3D" id="3.40.50.1240">
    <property type="entry name" value="Phosphoglycerate mutase-like"/>
    <property type="match status" value="1"/>
</dbReference>
<evidence type="ECO:0000313" key="2">
    <source>
        <dbReference type="Proteomes" id="UP000823821"/>
    </source>
</evidence>
<dbReference type="PANTHER" id="PTHR48100:SF59">
    <property type="entry name" value="ADENOSYLCOBALAMIN_ALPHA-RIBAZOLE PHOSPHATASE"/>
    <property type="match status" value="1"/>
</dbReference>
<dbReference type="SMART" id="SM00855">
    <property type="entry name" value="PGAM"/>
    <property type="match status" value="1"/>
</dbReference>
<dbReference type="GO" id="GO:0005737">
    <property type="term" value="C:cytoplasm"/>
    <property type="evidence" value="ECO:0007669"/>
    <property type="project" value="TreeGrafter"/>
</dbReference>
<gene>
    <name evidence="1" type="ORF">H9784_10915</name>
</gene>
<dbReference type="PANTHER" id="PTHR48100">
    <property type="entry name" value="BROAD-SPECIFICITY PHOSPHATASE YOR283W-RELATED"/>
    <property type="match status" value="1"/>
</dbReference>
<evidence type="ECO:0000313" key="1">
    <source>
        <dbReference type="EMBL" id="HJA80055.1"/>
    </source>
</evidence>
<accession>A0A9D2KSN5</accession>
<dbReference type="GO" id="GO:0016791">
    <property type="term" value="F:phosphatase activity"/>
    <property type="evidence" value="ECO:0007669"/>
    <property type="project" value="TreeGrafter"/>
</dbReference>
<dbReference type="InterPro" id="IPR029033">
    <property type="entry name" value="His_PPase_superfam"/>
</dbReference>
<proteinExistence type="predicted"/>
<protein>
    <submittedName>
        <fullName evidence="1">Histidine phosphatase family protein</fullName>
    </submittedName>
</protein>
<dbReference type="InterPro" id="IPR013078">
    <property type="entry name" value="His_Pase_superF_clade-1"/>
</dbReference>
<sequence length="200" mass="21415">MRHGAVTEAVRGRLYGRLDVPLSEAGREQIRRAAQALRRDLAADGSLPPLRLISSPLSRCRESAALVREALRGADGSLPPLLVDDDLAEIALGQWEGLPKAEIRRRFPAQWAARGTDMAHAAPPGGESFAGAQQRALAAVRRLAAGYPDESLLLLSHAGLIRCLMAHVLALPLQEVLRLPLPFAAVVRLDREGIGPVGKG</sequence>